<dbReference type="PANTHER" id="PTHR21646">
    <property type="entry name" value="UBIQUITIN CARBOXYL-TERMINAL HYDROLASE"/>
    <property type="match status" value="1"/>
</dbReference>
<dbReference type="PANTHER" id="PTHR21646:SF23">
    <property type="entry name" value="UBIQUITIN CARBOXYL-TERMINAL HYDROLASE USP2"/>
    <property type="match status" value="1"/>
</dbReference>
<dbReference type="Pfam" id="PF00443">
    <property type="entry name" value="UCH"/>
    <property type="match status" value="1"/>
</dbReference>
<dbReference type="AlphaFoldDB" id="G0U9C3"/>
<reference evidence="2" key="1">
    <citation type="journal article" date="2012" name="Proc. Natl. Acad. Sci. U.S.A.">
        <title>Antigenic diversity is generated by distinct evolutionary mechanisms in African trypanosome species.</title>
        <authorList>
            <person name="Jackson A.P."/>
            <person name="Berry A."/>
            <person name="Aslett M."/>
            <person name="Allison H.C."/>
            <person name="Burton P."/>
            <person name="Vavrova-Anderson J."/>
            <person name="Brown R."/>
            <person name="Browne H."/>
            <person name="Corton N."/>
            <person name="Hauser H."/>
            <person name="Gamble J."/>
            <person name="Gilderthorp R."/>
            <person name="Marcello L."/>
            <person name="McQuillan J."/>
            <person name="Otto T.D."/>
            <person name="Quail M.A."/>
            <person name="Sanders M.J."/>
            <person name="van Tonder A."/>
            <person name="Ginger M.L."/>
            <person name="Field M.C."/>
            <person name="Barry J.D."/>
            <person name="Hertz-Fowler C."/>
            <person name="Berriman M."/>
        </authorList>
    </citation>
    <scope>NUCLEOTIDE SEQUENCE</scope>
    <source>
        <strain evidence="2">Y486</strain>
    </source>
</reference>
<dbReference type="Gene3D" id="3.90.70.10">
    <property type="entry name" value="Cysteine proteinases"/>
    <property type="match status" value="2"/>
</dbReference>
<dbReference type="PROSITE" id="PS00972">
    <property type="entry name" value="USP_1"/>
    <property type="match status" value="1"/>
</dbReference>
<dbReference type="PROSITE" id="PS50235">
    <property type="entry name" value="USP_3"/>
    <property type="match status" value="1"/>
</dbReference>
<sequence length="1107" mass="124043">MNIFPNAVGSSSQGADPLVGVYDANMDLNLDLRNLIDGVLRSNRVVTPFQDDEAVVEAQWFVSLRDIAQEILSADVPDDLPHDIYMSSTNSDDKVLELERSNMSRCLLNEAAGRYLRCLFGFKRCLDDRTTEDVEYVSKHFLSLLEKVGESESSKSMPTRDELKNRLINDFCAWASSTTFYFLFRSSGPRVPRSFWSDATENKSEIAFRVYTFAKRQSLLEEQGYLGRGVLFPVKWIHELVDWLLLGYREAWPKEKCLPKATQKLAPFDTFNLVEIAADQPQKHILKKNKEVDVIPEELFDYLWLLFGGGPKYMVSGTFELRGMIIKSLKPPCFSVAVVFEGFEEHVITLTDVVGRATLLEVIRRASHKLSESPRSAVQNEGDSYIELSPWTDYRVEVRHSGSMKLENPFSVSSLGRMTVAKLLEDVACRSDTSGSQQAHIQLFLYAERPGSSSPGAFSACGLINIGNTCYMNSALQCVLNMRELRRELVSFPLSERVDPLLTSELLELLLQMKSGKICTADPTNLKRAIGLREEQFYTYEQQDAAEFIEVLLDGVHEEMNNVSTKFYRQRSDSDVNFSTRELSEIFWADFLKNNQSFIPELFFHQSVVRFTCSACGKKSAVFENNSTLVVALANPSKRIFSVSVLMHDSDLHTIQVMVPHEADGTISVPALQQEVEAHVKKLIQDQGYLDSSGYAVEHKVDKHRVIVHANPKMPIPVGRKHLCAVLASSVCVTEEASLSPLLDQTSPSLGDAAEEGGGSVATVAEEKGKSDEVTEQRYIWYFFRNLVSGPYDERPKLCRVEKVASDQVVEGSKLKEHILNQSNNLCKHLVRETADLAADSLYSHAGAVPEQSYYASVQSISVYFYKTCDDNGCCLSPDDTTAFGLATSKDLSILLTAESSVLIMYGQYRNTAGTCSRYISPFFYECGYTNNSYCNGDCSVTIDECLQHTFSLESLTGDNAMYCGTCNTLRDGQIERRLFRLPPCLLVSLGRFKVNLQGSTKNCAYVMFDGSLNLAPHLDSESSEKHTTYELVGVVFHRGTLSYGHYTAATRNGPGGEWFFCDDSRVASLKGEPWKYPLAGDAYILCYERQKEGSESDSIIQNKTMQ</sequence>
<dbReference type="EMBL" id="HE573027">
    <property type="protein sequence ID" value="CCC54208.1"/>
    <property type="molecule type" value="Genomic_DNA"/>
</dbReference>
<protein>
    <submittedName>
        <fullName evidence="2">Putative ubiquitin carboxyl-terminal hydrolase</fullName>
        <ecNumber evidence="2">3.1.2.15</ecNumber>
    </submittedName>
</protein>
<organism evidence="2">
    <name type="scientific">Trypanosoma vivax (strain Y486)</name>
    <dbReference type="NCBI Taxonomy" id="1055687"/>
    <lineage>
        <taxon>Eukaryota</taxon>
        <taxon>Discoba</taxon>
        <taxon>Euglenozoa</taxon>
        <taxon>Kinetoplastea</taxon>
        <taxon>Metakinetoplastina</taxon>
        <taxon>Trypanosomatida</taxon>
        <taxon>Trypanosomatidae</taxon>
        <taxon>Trypanosoma</taxon>
        <taxon>Duttonella</taxon>
    </lineage>
</organism>
<dbReference type="VEuPathDB" id="TriTrypDB:TvY486_1116920"/>
<dbReference type="InterPro" id="IPR050185">
    <property type="entry name" value="Ub_carboxyl-term_hydrolase"/>
</dbReference>
<dbReference type="InterPro" id="IPR001394">
    <property type="entry name" value="Peptidase_C19_UCH"/>
</dbReference>
<gene>
    <name evidence="2" type="ORF">TVY486_1116920</name>
</gene>
<dbReference type="CDD" id="cd02257">
    <property type="entry name" value="Peptidase_C19"/>
    <property type="match status" value="1"/>
</dbReference>
<dbReference type="InterPro" id="IPR018200">
    <property type="entry name" value="USP_CS"/>
</dbReference>
<dbReference type="GO" id="GO:0004843">
    <property type="term" value="F:cysteine-type deubiquitinase activity"/>
    <property type="evidence" value="ECO:0007669"/>
    <property type="project" value="InterPro"/>
</dbReference>
<dbReference type="PROSITE" id="PS00973">
    <property type="entry name" value="USP_2"/>
    <property type="match status" value="1"/>
</dbReference>
<proteinExistence type="predicted"/>
<accession>G0U9C3</accession>
<dbReference type="SUPFAM" id="SSF54001">
    <property type="entry name" value="Cysteine proteinases"/>
    <property type="match status" value="1"/>
</dbReference>
<keyword evidence="2" id="KW-0378">Hydrolase</keyword>
<dbReference type="InterPro" id="IPR028889">
    <property type="entry name" value="USP"/>
</dbReference>
<name>G0U9C3_TRYVY</name>
<dbReference type="MEROPS" id="C19.A42"/>
<feature type="domain" description="USP" evidence="1">
    <location>
        <begin position="461"/>
        <end position="1091"/>
    </location>
</feature>
<evidence type="ECO:0000313" key="2">
    <source>
        <dbReference type="EMBL" id="CCC54208.1"/>
    </source>
</evidence>
<dbReference type="GO" id="GO:0016579">
    <property type="term" value="P:protein deubiquitination"/>
    <property type="evidence" value="ECO:0007669"/>
    <property type="project" value="InterPro"/>
</dbReference>
<dbReference type="InterPro" id="IPR038765">
    <property type="entry name" value="Papain-like_cys_pep_sf"/>
</dbReference>
<dbReference type="EC" id="3.1.2.15" evidence="2"/>
<evidence type="ECO:0000259" key="1">
    <source>
        <dbReference type="PROSITE" id="PS50235"/>
    </source>
</evidence>